<name>A0ABU6GIZ8_9BACL</name>
<evidence type="ECO:0000313" key="5">
    <source>
        <dbReference type="Proteomes" id="UP001344632"/>
    </source>
</evidence>
<sequence length="1091" mass="125473">MKRMMKNAQDGCVVPKKWLCCYWLEKGEAKVRMKIERLQIHGFGRIKEQEILFNAPITVLAGPNEAGKSTILQFVRAMLYGIPSRAYPSERYEPPGGGRHGGVLTAKAADGSKWTITRYTASDQRTGAGRSEQLSIVKTDMQGTAVHMTQNDLERELLGGLSRDMFKQLFAVTLTELQEIRTLQSEEMGSYLFHAGFGGGGEIMRAERKLIQDMDKLYKPRGRVQESAKVLHAMEQLQREISESRSYLSKFMDAESKLQEIQHRISETDQCRTAISSQLVVLHKALQIRPQWLEWREASAERDGLPGSISFPEEGIQRWERLRDEQDRILLRLQGLERASEEWNKQLDLIQTDEQLIRQGPHIERLANRREYVEMRMKEHQEFSGEKAAVAQQLQRLLRQIHSGWTRSELRAFSGAVSEREAVRLYAAGFAGYDRRMEGLAFEREQKSRQLESAEYELRRTEVILKERKDTGISRFVMIIPQTKSELLTVWNDIQSEAERWRETRLDRLSLKGLEEREAVVSGRMKALYRKLLWGSAAVTMILPAILWLLQSAWGALFAFLIFIIVDVMLWRGGSASTVNSRSRRQKERFIHDPADEEDRLSSLMTSLISDPLTASAAASGQRRYAFSEQDVEFSLRELRKLVDAWLLWQDELERSKSEVAGARQRVETLQHEVSAVTRKMDGEQGIFEQLDREWQLWLTERRLEAGTSPETVMDMFGFAEQGMELVRRLDALEHKQQTLEQEIEAFEKECRMILAVDEEVRGIRILSQLENRKAAWAEQQQHIREKEAIHSKLEPVKEEIFKLSREMNQIAKAVQSLLDEGQADDDEAFLRLGAVSERVQELNRSIRHLEVSMFSGWSAERVQALLDILNHHDAAALDKACREAEKESEKAEKQWNELQLQQGRLLQERDQLVRLCSHDTALQQLEEQKASLKEIAAEYAVLSICAEMITRTRSIYEKEKQPQVLKLASTYFQELTGGSYNRIVMKIGEKKLLAEHRDAGLIDSSLLSRGTAEQLYLCMRFALAGSMKSKAVVPMLFDDLFVNFDEDRMCSALNLAGSLAADRQIIMLTCHRYVVDHIQARIPQAEIIRI</sequence>
<keyword evidence="2" id="KW-1133">Transmembrane helix</keyword>
<dbReference type="Pfam" id="PF13514">
    <property type="entry name" value="AAA_27"/>
    <property type="match status" value="1"/>
</dbReference>
<keyword evidence="1" id="KW-0175">Coiled coil</keyword>
<dbReference type="EMBL" id="JARLKZ010000003">
    <property type="protein sequence ID" value="MEC0239082.1"/>
    <property type="molecule type" value="Genomic_DNA"/>
</dbReference>
<feature type="domain" description="YhaN AAA" evidence="3">
    <location>
        <begin position="33"/>
        <end position="244"/>
    </location>
</feature>
<evidence type="ECO:0000313" key="4">
    <source>
        <dbReference type="EMBL" id="MEC0239082.1"/>
    </source>
</evidence>
<feature type="transmembrane region" description="Helical" evidence="2">
    <location>
        <begin position="532"/>
        <end position="550"/>
    </location>
</feature>
<gene>
    <name evidence="4" type="ORF">P4H66_04255</name>
</gene>
<proteinExistence type="predicted"/>
<feature type="coiled-coil region" evidence="1">
    <location>
        <begin position="875"/>
        <end position="943"/>
    </location>
</feature>
<keyword evidence="2" id="KW-0472">Membrane</keyword>
<dbReference type="PANTHER" id="PTHR41259:SF1">
    <property type="entry name" value="DOUBLE-STRAND BREAK REPAIR RAD50 ATPASE, PUTATIVE-RELATED"/>
    <property type="match status" value="1"/>
</dbReference>
<keyword evidence="5" id="KW-1185">Reference proteome</keyword>
<evidence type="ECO:0000259" key="3">
    <source>
        <dbReference type="Pfam" id="PF13514"/>
    </source>
</evidence>
<dbReference type="Gene3D" id="3.40.50.300">
    <property type="entry name" value="P-loop containing nucleotide triphosphate hydrolases"/>
    <property type="match status" value="2"/>
</dbReference>
<dbReference type="InterPro" id="IPR038734">
    <property type="entry name" value="YhaN_AAA"/>
</dbReference>
<comment type="caution">
    <text evidence="4">The sequence shown here is derived from an EMBL/GenBank/DDBJ whole genome shotgun (WGS) entry which is preliminary data.</text>
</comment>
<keyword evidence="2" id="KW-0812">Transmembrane</keyword>
<dbReference type="RefSeq" id="WP_326086005.1">
    <property type="nucleotide sequence ID" value="NZ_JARLKZ010000003.1"/>
</dbReference>
<evidence type="ECO:0000256" key="2">
    <source>
        <dbReference type="SAM" id="Phobius"/>
    </source>
</evidence>
<reference evidence="4 5" key="1">
    <citation type="submission" date="2023-03" db="EMBL/GenBank/DDBJ databases">
        <title>Bacillus Genome Sequencing.</title>
        <authorList>
            <person name="Dunlap C."/>
        </authorList>
    </citation>
    <scope>NUCLEOTIDE SEQUENCE [LARGE SCALE GENOMIC DNA]</scope>
    <source>
        <strain evidence="4 5">BD-525</strain>
    </source>
</reference>
<dbReference type="PANTHER" id="PTHR41259">
    <property type="entry name" value="DOUBLE-STRAND BREAK REPAIR RAD50 ATPASE, PUTATIVE-RELATED"/>
    <property type="match status" value="1"/>
</dbReference>
<feature type="coiled-coil region" evidence="1">
    <location>
        <begin position="653"/>
        <end position="680"/>
    </location>
</feature>
<evidence type="ECO:0000256" key="1">
    <source>
        <dbReference type="SAM" id="Coils"/>
    </source>
</evidence>
<dbReference type="InterPro" id="IPR027417">
    <property type="entry name" value="P-loop_NTPase"/>
</dbReference>
<dbReference type="SUPFAM" id="SSF52540">
    <property type="entry name" value="P-loop containing nucleoside triphosphate hydrolases"/>
    <property type="match status" value="1"/>
</dbReference>
<accession>A0ABU6GIZ8</accession>
<organism evidence="4 5">
    <name type="scientific">Paenibacillus dokdonensis</name>
    <dbReference type="NCBI Taxonomy" id="2567944"/>
    <lineage>
        <taxon>Bacteria</taxon>
        <taxon>Bacillati</taxon>
        <taxon>Bacillota</taxon>
        <taxon>Bacilli</taxon>
        <taxon>Bacillales</taxon>
        <taxon>Paenibacillaceae</taxon>
        <taxon>Paenibacillus</taxon>
    </lineage>
</organism>
<feature type="coiled-coil region" evidence="1">
    <location>
        <begin position="723"/>
        <end position="787"/>
    </location>
</feature>
<protein>
    <submittedName>
        <fullName evidence="4">AAA family ATPase</fullName>
    </submittedName>
</protein>
<dbReference type="Proteomes" id="UP001344632">
    <property type="component" value="Unassembled WGS sequence"/>
</dbReference>